<proteinExistence type="predicted"/>
<keyword evidence="1" id="KW-0732">Signal</keyword>
<protein>
    <recommendedName>
        <fullName evidence="4">Leucine-rich repeat domain-containing protein</fullName>
    </recommendedName>
</protein>
<dbReference type="InterPro" id="IPR026906">
    <property type="entry name" value="LRR_5"/>
</dbReference>
<organism evidence="2 3">
    <name type="scientific">Lentilactobacillus rapi DSM 19907 = JCM 15042</name>
    <dbReference type="NCBI Taxonomy" id="1423795"/>
    <lineage>
        <taxon>Bacteria</taxon>
        <taxon>Bacillati</taxon>
        <taxon>Bacillota</taxon>
        <taxon>Bacilli</taxon>
        <taxon>Lactobacillales</taxon>
        <taxon>Lactobacillaceae</taxon>
        <taxon>Lentilactobacillus</taxon>
    </lineage>
</organism>
<evidence type="ECO:0000256" key="1">
    <source>
        <dbReference type="SAM" id="SignalP"/>
    </source>
</evidence>
<feature type="signal peptide" evidence="1">
    <location>
        <begin position="1"/>
        <end position="33"/>
    </location>
</feature>
<accession>A0ABR5PDH6</accession>
<dbReference type="InterPro" id="IPR032675">
    <property type="entry name" value="LRR_dom_sf"/>
</dbReference>
<dbReference type="Pfam" id="PF13306">
    <property type="entry name" value="LRR_5"/>
    <property type="match status" value="1"/>
</dbReference>
<sequence>MEDDNMKPISLYCASAMAALLLLGVNNCTNASAKSDTSVTNSKVVSDGGQMETGVKWSEEDFQTSTSADGEVTILGLKEGVDKRVDMKIPERIGGNVVTEIDQNAFNGVRLSGSVQIPETVQSIGDFSFSNNQISSLDLPLNGKLTSIGNTAFSNNHLSGELVIPNKLKLSLIAHSDLINSVQLRSALTVSLNLLVTWHFMATIYQANLLFLTN</sequence>
<dbReference type="EMBL" id="AZEI01000049">
    <property type="protein sequence ID" value="KRL16929.1"/>
    <property type="molecule type" value="Genomic_DNA"/>
</dbReference>
<keyword evidence="3" id="KW-1185">Reference proteome</keyword>
<evidence type="ECO:0000313" key="3">
    <source>
        <dbReference type="Proteomes" id="UP000051977"/>
    </source>
</evidence>
<name>A0ABR5PDH6_9LACO</name>
<comment type="caution">
    <text evidence="2">The sequence shown here is derived from an EMBL/GenBank/DDBJ whole genome shotgun (WGS) entry which is preliminary data.</text>
</comment>
<reference evidence="2 3" key="1">
    <citation type="journal article" date="2015" name="Genome Announc.">
        <title>Expanding the biotechnology potential of lactobacilli through comparative genomics of 213 strains and associated genera.</title>
        <authorList>
            <person name="Sun Z."/>
            <person name="Harris H.M."/>
            <person name="McCann A."/>
            <person name="Guo C."/>
            <person name="Argimon S."/>
            <person name="Zhang W."/>
            <person name="Yang X."/>
            <person name="Jeffery I.B."/>
            <person name="Cooney J.C."/>
            <person name="Kagawa T.F."/>
            <person name="Liu W."/>
            <person name="Song Y."/>
            <person name="Salvetti E."/>
            <person name="Wrobel A."/>
            <person name="Rasinkangas P."/>
            <person name="Parkhill J."/>
            <person name="Rea M.C."/>
            <person name="O'Sullivan O."/>
            <person name="Ritari J."/>
            <person name="Douillard F.P."/>
            <person name="Paul Ross R."/>
            <person name="Yang R."/>
            <person name="Briner A.E."/>
            <person name="Felis G.E."/>
            <person name="de Vos W.M."/>
            <person name="Barrangou R."/>
            <person name="Klaenhammer T.R."/>
            <person name="Caufield P.W."/>
            <person name="Cui Y."/>
            <person name="Zhang H."/>
            <person name="O'Toole P.W."/>
        </authorList>
    </citation>
    <scope>NUCLEOTIDE SEQUENCE [LARGE SCALE GENOMIC DNA]</scope>
    <source>
        <strain evidence="2 3">DSM 19907</strain>
    </source>
</reference>
<evidence type="ECO:0000313" key="2">
    <source>
        <dbReference type="EMBL" id="KRL16929.1"/>
    </source>
</evidence>
<feature type="chain" id="PRO_5046185963" description="Leucine-rich repeat domain-containing protein" evidence="1">
    <location>
        <begin position="34"/>
        <end position="214"/>
    </location>
</feature>
<gene>
    <name evidence="2" type="ORF">FD12_GL002445</name>
</gene>
<evidence type="ECO:0008006" key="4">
    <source>
        <dbReference type="Google" id="ProtNLM"/>
    </source>
</evidence>
<dbReference type="Gene3D" id="3.80.10.10">
    <property type="entry name" value="Ribonuclease Inhibitor"/>
    <property type="match status" value="1"/>
</dbReference>
<dbReference type="Proteomes" id="UP000051977">
    <property type="component" value="Unassembled WGS sequence"/>
</dbReference>